<dbReference type="PROSITE" id="PS00060">
    <property type="entry name" value="ADH_IRON_2"/>
    <property type="match status" value="1"/>
</dbReference>
<reference evidence="4" key="1">
    <citation type="submission" date="2006-10" db="EMBL/GenBank/DDBJ databases">
        <authorList>
            <person name="Amadeo P."/>
            <person name="Zhao Q."/>
            <person name="Wortman J."/>
            <person name="Fraser-Liggett C."/>
            <person name="Carlton J."/>
        </authorList>
    </citation>
    <scope>NUCLEOTIDE SEQUENCE</scope>
    <source>
        <strain evidence="4">G3</strain>
    </source>
</reference>
<dbReference type="OrthoDB" id="339764at2759"/>
<name>A2DVT2_TRIV3</name>
<reference evidence="4" key="2">
    <citation type="journal article" date="2007" name="Science">
        <title>Draft genome sequence of the sexually transmitted pathogen Trichomonas vaginalis.</title>
        <authorList>
            <person name="Carlton J.M."/>
            <person name="Hirt R.P."/>
            <person name="Silva J.C."/>
            <person name="Delcher A.L."/>
            <person name="Schatz M."/>
            <person name="Zhao Q."/>
            <person name="Wortman J.R."/>
            <person name="Bidwell S.L."/>
            <person name="Alsmark U.C.M."/>
            <person name="Besteiro S."/>
            <person name="Sicheritz-Ponten T."/>
            <person name="Noel C.J."/>
            <person name="Dacks J.B."/>
            <person name="Foster P.G."/>
            <person name="Simillion C."/>
            <person name="Van de Peer Y."/>
            <person name="Miranda-Saavedra D."/>
            <person name="Barton G.J."/>
            <person name="Westrop G.D."/>
            <person name="Mueller S."/>
            <person name="Dessi D."/>
            <person name="Fiori P.L."/>
            <person name="Ren Q."/>
            <person name="Paulsen I."/>
            <person name="Zhang H."/>
            <person name="Bastida-Corcuera F.D."/>
            <person name="Simoes-Barbosa A."/>
            <person name="Brown M.T."/>
            <person name="Hayes R.D."/>
            <person name="Mukherjee M."/>
            <person name="Okumura C.Y."/>
            <person name="Schneider R."/>
            <person name="Smith A.J."/>
            <person name="Vanacova S."/>
            <person name="Villalvazo M."/>
            <person name="Haas B.J."/>
            <person name="Pertea M."/>
            <person name="Feldblyum T.V."/>
            <person name="Utterback T.R."/>
            <person name="Shu C.L."/>
            <person name="Osoegawa K."/>
            <person name="de Jong P.J."/>
            <person name="Hrdy I."/>
            <person name="Horvathova L."/>
            <person name="Zubacova Z."/>
            <person name="Dolezal P."/>
            <person name="Malik S.B."/>
            <person name="Logsdon J.M. Jr."/>
            <person name="Henze K."/>
            <person name="Gupta A."/>
            <person name="Wang C.C."/>
            <person name="Dunne R.L."/>
            <person name="Upcroft J.A."/>
            <person name="Upcroft P."/>
            <person name="White O."/>
            <person name="Salzberg S.L."/>
            <person name="Tang P."/>
            <person name="Chiu C.-H."/>
            <person name="Lee Y.-S."/>
            <person name="Embley T.M."/>
            <person name="Coombs G.H."/>
            <person name="Mottram J.C."/>
            <person name="Tachezy J."/>
            <person name="Fraser-Liggett C.M."/>
            <person name="Johnson P.J."/>
        </authorList>
    </citation>
    <scope>NUCLEOTIDE SEQUENCE [LARGE SCALE GENOMIC DNA]</scope>
    <source>
        <strain evidence="4">G3</strain>
    </source>
</reference>
<dbReference type="InterPro" id="IPR018211">
    <property type="entry name" value="ADH_Fe_CS"/>
</dbReference>
<evidence type="ECO:0000259" key="2">
    <source>
        <dbReference type="Pfam" id="PF00465"/>
    </source>
</evidence>
<dbReference type="SUPFAM" id="SSF56796">
    <property type="entry name" value="Dehydroquinate synthase-like"/>
    <property type="match status" value="1"/>
</dbReference>
<sequence length="393" mass="43617">MKWLWTNTTQVGFGENAVLEHLNKFVQPKSKVVVIFGGGSIDKNGARADVTKALSELEVEARWEGGIQPNPDYSRCMEIIKVVCEFKPDLLLAVGGGSTIDATKFISVGAKLDPSIDPWEILSKNNYPKTNIPVGSVLTLPATGSEWNCNFVISKRATGEKLGSASQITFPKFSLIDPKYTMTLPPRQLRNGLYDAMTHCVDQLITGQVNPMMDNFWMSIMRELVDISDDLMKPNSSLELHGRLITAATFALNFIFTLGKETCWGIHVIGHQLTAEYGIDHGATLAMVAPRLLRKLISTRGYLMARSAERVFDIHEGSDEEKAKKFIDLLQQWSIKLGHVLTVHEWEGASEVKPGDVDKATKMVMDTTGGKPFGWNHEITEAITRDVLKEIIV</sequence>
<dbReference type="RefSeq" id="XP_001327718.1">
    <property type="nucleotide sequence ID" value="XM_001327683.1"/>
</dbReference>
<dbReference type="Proteomes" id="UP000001542">
    <property type="component" value="Unassembled WGS sequence"/>
</dbReference>
<dbReference type="OMA" id="YATYPVD"/>
<dbReference type="Pfam" id="PF25137">
    <property type="entry name" value="ADH_Fe_C"/>
    <property type="match status" value="1"/>
</dbReference>
<keyword evidence="5" id="KW-1185">Reference proteome</keyword>
<feature type="domain" description="Alcohol dehydrogenase iron-type/glycerol dehydrogenase GldA" evidence="2">
    <location>
        <begin position="9"/>
        <end position="178"/>
    </location>
</feature>
<dbReference type="InterPro" id="IPR056798">
    <property type="entry name" value="ADH_Fe_C"/>
</dbReference>
<dbReference type="Gene3D" id="1.20.1090.10">
    <property type="entry name" value="Dehydroquinate synthase-like - alpha domain"/>
    <property type="match status" value="1"/>
</dbReference>
<protein>
    <submittedName>
        <fullName evidence="4">Alcohol dehydrogenase, iron-containing family protein</fullName>
    </submittedName>
</protein>
<proteinExistence type="predicted"/>
<dbReference type="VEuPathDB" id="TrichDB:TVAG_210250"/>
<dbReference type="FunFam" id="3.40.50.1970:FF:000003">
    <property type="entry name" value="Alcohol dehydrogenase, iron-containing"/>
    <property type="match status" value="1"/>
</dbReference>
<evidence type="ECO:0000313" key="5">
    <source>
        <dbReference type="Proteomes" id="UP000001542"/>
    </source>
</evidence>
<organism evidence="4 5">
    <name type="scientific">Trichomonas vaginalis (strain ATCC PRA-98 / G3)</name>
    <dbReference type="NCBI Taxonomy" id="412133"/>
    <lineage>
        <taxon>Eukaryota</taxon>
        <taxon>Metamonada</taxon>
        <taxon>Parabasalia</taxon>
        <taxon>Trichomonadida</taxon>
        <taxon>Trichomonadidae</taxon>
        <taxon>Trichomonas</taxon>
    </lineage>
</organism>
<evidence type="ECO:0000259" key="3">
    <source>
        <dbReference type="Pfam" id="PF25137"/>
    </source>
</evidence>
<dbReference type="GO" id="GO:0046872">
    <property type="term" value="F:metal ion binding"/>
    <property type="evidence" value="ECO:0007669"/>
    <property type="project" value="InterPro"/>
</dbReference>
<gene>
    <name evidence="4" type="ORF">TVAG_210250</name>
</gene>
<dbReference type="VEuPathDB" id="TrichDB:TVAGG3_0734800"/>
<dbReference type="InterPro" id="IPR001670">
    <property type="entry name" value="ADH_Fe/GldA"/>
</dbReference>
<dbReference type="EMBL" id="DS113255">
    <property type="protein sequence ID" value="EAY15495.1"/>
    <property type="molecule type" value="Genomic_DNA"/>
</dbReference>
<dbReference type="SMR" id="A2DVT2"/>
<dbReference type="InterPro" id="IPR044731">
    <property type="entry name" value="BDH-like"/>
</dbReference>
<dbReference type="Pfam" id="PF00465">
    <property type="entry name" value="Fe-ADH"/>
    <property type="match status" value="1"/>
</dbReference>
<dbReference type="eggNOG" id="KOG3857">
    <property type="taxonomic scope" value="Eukaryota"/>
</dbReference>
<dbReference type="AlphaFoldDB" id="A2DVT2"/>
<feature type="domain" description="Fe-containing alcohol dehydrogenase-like C-terminal" evidence="3">
    <location>
        <begin position="195"/>
        <end position="345"/>
    </location>
</feature>
<dbReference type="CDD" id="cd08187">
    <property type="entry name" value="BDH"/>
    <property type="match status" value="1"/>
</dbReference>
<dbReference type="PANTHER" id="PTHR43633">
    <property type="entry name" value="ALCOHOL DEHYDROGENASE YQHD"/>
    <property type="match status" value="1"/>
</dbReference>
<keyword evidence="1" id="KW-0560">Oxidoreductase</keyword>
<accession>A2DVT2</accession>
<dbReference type="KEGG" id="tva:4773498"/>
<dbReference type="GO" id="GO:1990362">
    <property type="term" value="F:butanol dehydrogenase (NAD+) activity"/>
    <property type="evidence" value="ECO:0007669"/>
    <property type="project" value="InterPro"/>
</dbReference>
<dbReference type="PANTHER" id="PTHR43633:SF1">
    <property type="entry name" value="ALCOHOL DEHYDROGENASE YQHD"/>
    <property type="match status" value="1"/>
</dbReference>
<dbReference type="InParanoid" id="A2DVT2"/>
<evidence type="ECO:0000313" key="4">
    <source>
        <dbReference type="EMBL" id="EAY15495.1"/>
    </source>
</evidence>
<dbReference type="STRING" id="5722.A2DVT2"/>
<evidence type="ECO:0000256" key="1">
    <source>
        <dbReference type="ARBA" id="ARBA00023002"/>
    </source>
</evidence>
<dbReference type="Gene3D" id="3.40.50.1970">
    <property type="match status" value="1"/>
</dbReference>